<dbReference type="RefSeq" id="WP_256551280.1">
    <property type="nucleotide sequence ID" value="NZ_CP101751.1"/>
</dbReference>
<gene>
    <name evidence="1" type="ORF">NOX80_18445</name>
</gene>
<keyword evidence="2" id="KW-1185">Reference proteome</keyword>
<organism evidence="1 2">
    <name type="scientific">Flavobacterium cerinum</name>
    <dbReference type="NCBI Taxonomy" id="2502784"/>
    <lineage>
        <taxon>Bacteria</taxon>
        <taxon>Pseudomonadati</taxon>
        <taxon>Bacteroidota</taxon>
        <taxon>Flavobacteriia</taxon>
        <taxon>Flavobacteriales</taxon>
        <taxon>Flavobacteriaceae</taxon>
        <taxon>Flavobacterium</taxon>
    </lineage>
</organism>
<dbReference type="Proteomes" id="UP001059844">
    <property type="component" value="Chromosome"/>
</dbReference>
<evidence type="ECO:0000313" key="2">
    <source>
        <dbReference type="Proteomes" id="UP001059844"/>
    </source>
</evidence>
<evidence type="ECO:0000313" key="1">
    <source>
        <dbReference type="EMBL" id="UUC45587.1"/>
    </source>
</evidence>
<name>A0ABY5IVN9_9FLAO</name>
<protein>
    <submittedName>
        <fullName evidence="1">Uncharacterized protein</fullName>
    </submittedName>
</protein>
<sequence>MIGVIIPEETGGVFQKPREIVIGTAFSQRGRNLTPQSLLNALSIEVRPDDIIILTCYIKKANANDSSFRIITESRFLDLDPGYYESVGDETEWNYLPLNSRESATVAEVQQDNSVTYNLGVISESVYDVINNSITQFNMSRQDRVYLIKTRQDGVDYLYMFAGEPGIYGSEFNQLNDEDLVLIYRSDISSDFPDFSSLPVFSGNTAAIDGGLHEGDPYLINDSGDYHLSVVKEPVEVAELQLEFEPVEGYQWQRIMFENYRGQTMSAVIDWGDGQTDLVNNNDFVRLEHNYDLSVERYNAALQITNSQRVNSLSIGLEAKEPYQRLTKISGLGLLRNCEQLNFHGSPFIVFDYLSLPAKTIYLNLADCSLEQSSIDGVLSMLVGYGLTNGYARLNGNNSPPGTSGQGHKNTLLTRGWIVQTE</sequence>
<accession>A0ABY5IVN9</accession>
<reference evidence="1" key="1">
    <citation type="submission" date="2022-07" db="EMBL/GenBank/DDBJ databases">
        <title>Isolation, identification, and degradation of a PFOSA degrading strain from sewage treatment plant.</title>
        <authorList>
            <person name="Zhang L."/>
            <person name="Huo Y."/>
        </authorList>
    </citation>
    <scope>NUCLEOTIDE SEQUENCE</scope>
    <source>
        <strain evidence="1">C1</strain>
    </source>
</reference>
<proteinExistence type="predicted"/>
<dbReference type="EMBL" id="CP101751">
    <property type="protein sequence ID" value="UUC45587.1"/>
    <property type="molecule type" value="Genomic_DNA"/>
</dbReference>